<evidence type="ECO:0000313" key="4">
    <source>
        <dbReference type="Proteomes" id="UP000221165"/>
    </source>
</evidence>
<organism evidence="3 4">
    <name type="scientific">Cystoisospora suis</name>
    <dbReference type="NCBI Taxonomy" id="483139"/>
    <lineage>
        <taxon>Eukaryota</taxon>
        <taxon>Sar</taxon>
        <taxon>Alveolata</taxon>
        <taxon>Apicomplexa</taxon>
        <taxon>Conoidasida</taxon>
        <taxon>Coccidia</taxon>
        <taxon>Eucoccidiorida</taxon>
        <taxon>Eimeriorina</taxon>
        <taxon>Sarcocystidae</taxon>
        <taxon>Cystoisospora</taxon>
    </lineage>
</organism>
<feature type="region of interest" description="Disordered" evidence="1">
    <location>
        <begin position="4858"/>
        <end position="4888"/>
    </location>
</feature>
<feature type="compositionally biased region" description="Basic and acidic residues" evidence="1">
    <location>
        <begin position="3345"/>
        <end position="3359"/>
    </location>
</feature>
<feature type="region of interest" description="Disordered" evidence="1">
    <location>
        <begin position="4567"/>
        <end position="4836"/>
    </location>
</feature>
<dbReference type="InterPro" id="IPR000904">
    <property type="entry name" value="Sec7_dom"/>
</dbReference>
<feature type="compositionally biased region" description="Basic and acidic residues" evidence="1">
    <location>
        <begin position="3880"/>
        <end position="3910"/>
    </location>
</feature>
<feature type="region of interest" description="Disordered" evidence="1">
    <location>
        <begin position="3583"/>
        <end position="3607"/>
    </location>
</feature>
<dbReference type="Proteomes" id="UP000221165">
    <property type="component" value="Unassembled WGS sequence"/>
</dbReference>
<dbReference type="PROSITE" id="PS50190">
    <property type="entry name" value="SEC7"/>
    <property type="match status" value="1"/>
</dbReference>
<feature type="region of interest" description="Disordered" evidence="1">
    <location>
        <begin position="4266"/>
        <end position="4293"/>
    </location>
</feature>
<feature type="compositionally biased region" description="Basic residues" evidence="1">
    <location>
        <begin position="674"/>
        <end position="683"/>
    </location>
</feature>
<feature type="compositionally biased region" description="Low complexity" evidence="1">
    <location>
        <begin position="470"/>
        <end position="486"/>
    </location>
</feature>
<feature type="compositionally biased region" description="Low complexity" evidence="1">
    <location>
        <begin position="2419"/>
        <end position="2428"/>
    </location>
</feature>
<feature type="compositionally biased region" description="Basic and acidic residues" evidence="1">
    <location>
        <begin position="4278"/>
        <end position="4293"/>
    </location>
</feature>
<feature type="compositionally biased region" description="Basic and acidic residues" evidence="1">
    <location>
        <begin position="1891"/>
        <end position="1919"/>
    </location>
</feature>
<evidence type="ECO:0000259" key="2">
    <source>
        <dbReference type="PROSITE" id="PS50190"/>
    </source>
</evidence>
<feature type="compositionally biased region" description="Basic and acidic residues" evidence="1">
    <location>
        <begin position="4719"/>
        <end position="4735"/>
    </location>
</feature>
<feature type="region of interest" description="Disordered" evidence="1">
    <location>
        <begin position="3321"/>
        <end position="3340"/>
    </location>
</feature>
<dbReference type="PANTHER" id="PTHR10663">
    <property type="entry name" value="GUANYL-NUCLEOTIDE EXCHANGE FACTOR"/>
    <property type="match status" value="1"/>
</dbReference>
<feature type="region of interest" description="Disordered" evidence="1">
    <location>
        <begin position="1752"/>
        <end position="1804"/>
    </location>
</feature>
<feature type="compositionally biased region" description="Basic and acidic residues" evidence="1">
    <location>
        <begin position="3583"/>
        <end position="3604"/>
    </location>
</feature>
<feature type="compositionally biased region" description="Basic residues" evidence="1">
    <location>
        <begin position="4420"/>
        <end position="4431"/>
    </location>
</feature>
<feature type="compositionally biased region" description="Acidic residues" evidence="1">
    <location>
        <begin position="276"/>
        <end position="287"/>
    </location>
</feature>
<feature type="compositionally biased region" description="Low complexity" evidence="1">
    <location>
        <begin position="2055"/>
        <end position="2066"/>
    </location>
</feature>
<dbReference type="SUPFAM" id="SSF48425">
    <property type="entry name" value="Sec7 domain"/>
    <property type="match status" value="2"/>
</dbReference>
<feature type="compositionally biased region" description="Basic and acidic residues" evidence="1">
    <location>
        <begin position="4608"/>
        <end position="4619"/>
    </location>
</feature>
<feature type="region of interest" description="Disordered" evidence="1">
    <location>
        <begin position="1034"/>
        <end position="1054"/>
    </location>
</feature>
<feature type="region of interest" description="Disordered" evidence="1">
    <location>
        <begin position="3961"/>
        <end position="4002"/>
    </location>
</feature>
<feature type="region of interest" description="Disordered" evidence="1">
    <location>
        <begin position="2699"/>
        <end position="2876"/>
    </location>
</feature>
<protein>
    <submittedName>
        <fullName evidence="3">Sec7 domain-containing protein</fullName>
    </submittedName>
</protein>
<feature type="compositionally biased region" description="Basic and acidic residues" evidence="1">
    <location>
        <begin position="4465"/>
        <end position="4508"/>
    </location>
</feature>
<dbReference type="VEuPathDB" id="ToxoDB:CSUI_002196"/>
<feature type="compositionally biased region" description="Gly residues" evidence="1">
    <location>
        <begin position="1828"/>
        <end position="1838"/>
    </location>
</feature>
<feature type="region of interest" description="Disordered" evidence="1">
    <location>
        <begin position="1824"/>
        <end position="1921"/>
    </location>
</feature>
<dbReference type="InterPro" id="IPR023394">
    <property type="entry name" value="Sec7_C_sf"/>
</dbReference>
<feature type="compositionally biased region" description="Polar residues" evidence="1">
    <location>
        <begin position="2397"/>
        <end position="2410"/>
    </location>
</feature>
<feature type="region of interest" description="Disordered" evidence="1">
    <location>
        <begin position="59"/>
        <end position="87"/>
    </location>
</feature>
<feature type="compositionally biased region" description="Polar residues" evidence="1">
    <location>
        <begin position="2699"/>
        <end position="2712"/>
    </location>
</feature>
<dbReference type="GO" id="GO:0032012">
    <property type="term" value="P:regulation of ARF protein signal transduction"/>
    <property type="evidence" value="ECO:0007669"/>
    <property type="project" value="InterPro"/>
</dbReference>
<feature type="compositionally biased region" description="Low complexity" evidence="1">
    <location>
        <begin position="3108"/>
        <end position="3142"/>
    </location>
</feature>
<feature type="region of interest" description="Disordered" evidence="1">
    <location>
        <begin position="464"/>
        <end position="486"/>
    </location>
</feature>
<dbReference type="RefSeq" id="XP_067925626.1">
    <property type="nucleotide sequence ID" value="XM_068062398.1"/>
</dbReference>
<feature type="compositionally biased region" description="Low complexity" evidence="1">
    <location>
        <begin position="3014"/>
        <end position="3064"/>
    </location>
</feature>
<feature type="region of interest" description="Disordered" evidence="1">
    <location>
        <begin position="2554"/>
        <end position="2590"/>
    </location>
</feature>
<reference evidence="3 4" key="1">
    <citation type="journal article" date="2017" name="Int. J. Parasitol.">
        <title>The genome of the protozoan parasite Cystoisospora suis and a reverse vaccinology approach to identify vaccine candidates.</title>
        <authorList>
            <person name="Palmieri N."/>
            <person name="Shrestha A."/>
            <person name="Ruttkowski B."/>
            <person name="Beck T."/>
            <person name="Vogl C."/>
            <person name="Tomley F."/>
            <person name="Blake D.P."/>
            <person name="Joachim A."/>
        </authorList>
    </citation>
    <scope>NUCLEOTIDE SEQUENCE [LARGE SCALE GENOMIC DNA]</scope>
    <source>
        <strain evidence="3 4">Wien I</strain>
    </source>
</reference>
<feature type="compositionally biased region" description="Basic and acidic residues" evidence="1">
    <location>
        <begin position="4639"/>
        <end position="4665"/>
    </location>
</feature>
<feature type="compositionally biased region" description="Basic and acidic residues" evidence="1">
    <location>
        <begin position="4449"/>
        <end position="4458"/>
    </location>
</feature>
<feature type="compositionally biased region" description="Pro residues" evidence="1">
    <location>
        <begin position="2947"/>
        <end position="2959"/>
    </location>
</feature>
<feature type="compositionally biased region" description="Basic and acidic residues" evidence="1">
    <location>
        <begin position="2796"/>
        <end position="2820"/>
    </location>
</feature>
<feature type="compositionally biased region" description="Low complexity" evidence="1">
    <location>
        <begin position="1393"/>
        <end position="1402"/>
    </location>
</feature>
<feature type="compositionally biased region" description="Low complexity" evidence="1">
    <location>
        <begin position="3459"/>
        <end position="3468"/>
    </location>
</feature>
<feature type="compositionally biased region" description="Basic and acidic residues" evidence="1">
    <location>
        <begin position="2359"/>
        <end position="2382"/>
    </location>
</feature>
<proteinExistence type="predicted"/>
<feature type="region of interest" description="Disordered" evidence="1">
    <location>
        <begin position="3436"/>
        <end position="3497"/>
    </location>
</feature>
<feature type="compositionally biased region" description="Acidic residues" evidence="1">
    <location>
        <begin position="3326"/>
        <end position="3335"/>
    </location>
</feature>
<feature type="region of interest" description="Disordered" evidence="1">
    <location>
        <begin position="273"/>
        <end position="326"/>
    </location>
</feature>
<feature type="region of interest" description="Disordered" evidence="1">
    <location>
        <begin position="1"/>
        <end position="41"/>
    </location>
</feature>
<feature type="compositionally biased region" description="Basic and acidic residues" evidence="1">
    <location>
        <begin position="4410"/>
        <end position="4419"/>
    </location>
</feature>
<feature type="region of interest" description="Disordered" evidence="1">
    <location>
        <begin position="3345"/>
        <end position="3364"/>
    </location>
</feature>
<feature type="region of interest" description="Disordered" evidence="1">
    <location>
        <begin position="4381"/>
        <end position="4515"/>
    </location>
</feature>
<sequence length="4888" mass="531513">MSPPAQLLSSGEGGDLSMAASSPASTRVVRSSEDLFSSSSLPPENCPFSHGCPVILSDHDRISSSIDPPSSAPHLSKSENPRASPGYCTSPGRCRPVITSCTTPASSPSFHEDEGGREQEIEGLPVGDAITTLVSPHLGRGASTSSLCHCCPSFSKSEMMMSSSWRGGGHDISHRKCSRASLLPLGCRFSPSYIAEHPLRCIYSELHTLLTVTRLASEALVSTGLPPPLQGSSCHTSILAFGEASCLPPPLSGFVASVESLSSLLHQQLIFLHQGEDEDDDEEEKDEEETRRSSSDDPATGGAEEGSHHQIDWVGPTRSRRGSLSSSLSSINDLDYPSYHQHRTGTSSYRKKKKMSRLLSLQEEHLAPFLFVAADFLPILQSIELQTQSAYPHPTSSAGSHTPGVSWASLINVRPVIAVALASLNKFVGYDLLSPLRCMYSSSLTNQVLEAVLTCAHQQLQQLSGPSTPSLPGTGHVSSSSSSSSSPFSVFGSGGVGLYSAYLGGGSSHNTSANTPLILEEEEVLLHKALSLLSETLKSSSGFFITDEGIWEIFKVCYLTVRQGRISVVLRSYTENLLVQLLLHLFAPPRSLALTDKPRKALLSPLSRLCSPVRDGEDLKEPGTLRKNEDKEERRRSCKETGGGGEESHQDDHRGDEEVESTRREEPVPEGHLHRLNVRRKGERKLQEEEEEEEEVRRRNEEGYFSKSRHRPHGLGSLYMALRFIAFLINHGLPFSSTSSSAPPSLRPDAEGGSGGDTLAASVHSSAEKPTTTTSSSSSNTTKARTPATLPHSHASSAPEGKSTSHPSHDTGGEGGGDPEKPLSVKPSGGKSRGGNTKAVSSSSSLSSREKPFSSSKPTMSSSGRVPQTEAVDSSPSLSSLSSSGGIAEEEEGENEGVYGSSRSINHLEEEKKRCSSSLFSTQVMGDDLYHIRTLEKDLFGMYEESCAGLSSYSFFYHYYNTGSSQNPWSKDEEEFNQEMRSLGVSLLNVVLESSGPALFLKYPPLRHIMTEEISWSLIRSAYMTSSSSLSTLSSNSPHTSGGGTNSSSGHPSSNRYNKDASMLMLSVLLRSVLYLHTYCPPPKTSMIQIELMKSVFFRVLNSPLHVIFFQPSPTLSLLFGGGGGGAPGGSTSSSTSATTALLTSQYHTFLQQLEDKVFPYEYRYLTLESLVELCCSNPNFLLHLFISFDCNIHSDTDACSEILAILSFVVLSPPLPLLPTLQQIQMAASSSSGQSSSGGRSTKKAGPGIGGCFSSLQDAIHMYLPPYHGVYRHPAYVTLYEDGKSCLYSPFDVFRQISRVPFSMFYSYSSSSDADVKSSSTGSALCSPSLLNLDLSAPSFLNFAGMSSPLGRSGGLLFLGSGKSTGGSSSSYAAMMTGDPSMKGGRGNPNMSSTSHSSSGSSIGGGRKGVGAGGGGGAAGLVERRKELSGLSRLALRGLLNVLSTSATRVERMAAKRISSRKKQLSSRNVLHRKMRNSPSLNTEGDSCVCLPTNESNVASDHPLSDQNNNRDVVVAPSQGRVNKTGVDPRDAKMTMMMNREGREEQEKGEEDQGTEMQFILSKERHEEEEERSEDPESEQNERSAAACAICDAMIQSGKYSAVKAFGMVQQLSRLSERRERKRRLALGLMAFNENPKTFIPRLQELRLLPTPTATPRSVAAFLRETRGLDLVKVGEYLAQNKEWNKQVLLHFVGMFSFTNVSLVEALRMLLASFRLPGEAQQIERVMEAFAGEYYQQQPFVSTPQLSKQLEEARLQQQRRQKERSVAVPPSLHDSSSASSTQGGGTGGGKSSKKQGKSKEEEDLRFSIPRWVVSEGAYWRQKDEEISGGGGGIARGGRGGRTRRLQQSRHACREAGKATRSSLSRATGEEEGDGGSLLEFLRQQMRKTRRKDEKNKRRESDEGKQEKRSHQEGDRGDEGGMELLLLDTEEVVKCILRKDQEDHAADYDDEEEENPVRDALTKRLSGFSSTEQQGTASPSPSGYVEFFNRDTVFVLAYSIIILNTDLHNPQVKVKMNIEQFLRNTRDINQGKSLPPFFLTEVYLSIRDDEIRLETSSPTSNPMTVSPTPPSPPPGLSSTTTGGSKGAISGGNDRKQQQQPTSLRLPASSSSSSSGGRSIFSSSYHNFAYYGPTTAAIATSAELSHRSKGGCRKAMTMKKQMPQSFDGCSHLSCSSSSSFYKSADKKRHLYSSSVRGVSDGLWMDDHSKRSVLKCKRKGSDGSVFIPVETPSSYLYSSEELDRLFFFVLWEGGVFDVLRSLFETASDTDVMEAALTGMYLFARIAIALQLTQALNVIIVELAAYVNSTMNAQAQCVLPVLLTILKPKSEEEEQEEFGQDEQPLQEEFLDEEDRKKKKRYEGHMKKAEVEEEQRRDDEDEKEGKSMVLGDDGTHISHGVSETSRRNSFQLMSKNPYPPPSSSFSSSSSLLSSPCSSPSSSMLFPPPLVLPRIFSPADDDSYTFRSPWYLSLDPTRKKQQVNKKKNSLFLSSSSIPGLGGCHWLREEGWAAVIEVFLKLFAVGLLPPSLSTLNDFTDPQGRPLPRLCTLIPPAFIPPPALGKNGGKTGGGSSGGHSKKKGSSTTATSASSSSGKRGWLGDLTNLLFAFGDSDDESDAGGEGETQGNFPSVTLQQQEHLIASFLHADDHDGSDVASFPACLLDNLYLLRCGTPFSFLPTTLSSSFSSLVYTPDLLFSSEGYSNSSLYEDSPPSSQGHFHIPSPKKHPGATKSLSADVSRSGEGRRRRKMKSSSSSESMITAPRKNKPPRSSSQQAPKGGKDITTAIGGEERGEEEIGLQDQRKKYLRDDRSSNMREEDLVEIRRSGSSSMMEKQHTSGRGRGEGERGGEVPREVESGQSHHHHHPHQSTRGGEDEEVDEDEEFLLQQRLEQLAAIPPFFRFKAVLEKLLKIDEVFFQMLRSLHCESALALSVILILHTVPFSSLPTATPTTAPPSPLSSPTPSPSNSVPPVGSPGGHGASGSSSSSSSASSLSSVNQKATHQGSLADGGEAIGGRTGTSHPTSSSVSSSVPSTPASVTSSSTTATTTTTSPVFAHNTSTSSSSSSSSTVVITPYYPYPRLSAFPPAIPTSICLNFLGDPGQYMMMTDGGGNVSTTPSPGTSSSQNRHASSSSGSASQQQIATTSPQGGRGVQGGVMTTAAGTTSPASFVIPSLRDVMHAAALGCGCGISFASSSTTIEPHNRPSFFSSEEYLGGQGGVSRIGREDSLEWTTGALCSSAMSEDIRRFRTVGDRVFALELLGFLMADQGVHIAEEDRLYQLACFNKASRHSSSKRTTTSHLKNRNEGDEGGEIIGADDHRYRELGRASNENNFEEEEEETDTFSPLKVIGERKRSSSHGPQEKYQNETGFTHNEERSLLYPRNRGVWLLCATHLNILIRRYVIGAAAETVEPPLDCILLRYKKQEQRKRYLRLHHHRVFVRDRQTQSTEEVVGGGSSSVEKDGRTTASSSSTATGKRLPDKDRGGVRRGSRGERREKMRGLADREMEERIGHMLSLWGRKLNVETPACLDRDELLFIERLMVISLRLIAEFLPIRSYFLLHKIKTSSTPPPHPAGVSPRCEEHDRVHEYGREEANDRNYTKKDRGGKEDTSSSFAYHDVDEKDGYVNIIRKKENKKKKEKEDRRRRGSCLQSPVEIWIEPAVLQLLALIVHLHPNVYMLQTERITAALQLLRVPPFYLSTLRDSLTIDLLLAILQRTAPLPPFLPPSSLPSSLLRQQQQQLAMNGVRFLGFWLSHRQALLELSKPLHFQTVVQTLLAFSVHTPQLLLLKGSSTASLRHLPGAAAATNPHTPGGLDGGAGGAHHRSSYLSGRGDEGEEGGHSNSSNSGGGGQSTIYAANLKALTLLDELWDHVVKAATMSSPSQHTLVKDIDTEKDERKSHQKEGAEKRNDKDRSPSHGEVSVAWISIQQGAIMWVKVLQGLAIACAFGQKPVRVKALGSLQHQLLRASSPLPPSSSSGGDGGGSTSSVTAHVLGGGDTKSVSSSSSSSSSLYSRVESIIRDSPAVWRIVLHYVLFPLLTFGFEYPYDFQEENGEEGRDRIVSRKVLFSSPSSSVYSGDSSFDSLDVEDEQLHGQDKSGRKVRDSHGVLKKGDEENRISAKKNQIEEEREREDERITSSPVNDDDYDDERPLHHRAKNPSEPYPRESPYTFPSNSKVRRFRIPAAWMAAPLSRRYTAEGAIAALGAEEVLQRRAASASLVSRLFLSHLDLLLQPLVMQHSSSLSPSPSRSPSLSGPSSTSFFPRGFMGFTKADEPQSGIGGPLATHDEDYRSREKDELHSRDDEASTALWYIAREQLLIPEFGGDEEAADMAALRGGLPLLLPPLVQFLELLVEQASAAPVVFCDAFLENLKNTLLVVLTSPAVAQASTEGTVELPPPTAADFDLTTPQSSYNSTSIEHHFEDKNEKKKKNKKTKRRESHSGMTGDDTIKTGTKATAEETPRSRGEGGGGEEAGRDYHGHPRGEGSMPHEGERQREGEDEREKRGGEEERIENKGVVHSSRRCEPTLASMDFALSQLSKSQQLLISIAHQIISPFFPSLMKDLLSIILPTLVPPPPPPPPPAQAASKGERGVATDMGGEEEEGDPRDANGVVDGKTYREDERREDGGGQQQTCEYDGGSAIPGGIERMRNQGDELRDREGELQRPDCTENSHPRPPPPPPPPPPLPSTEEERTKREAPTTNNADSPGGQNGGKSAQNRGSVFGSEQRAEAEKRSRGGREAKDGASAVLDVHSFPVVHDESRCSTGRKGGKENLVNGDSRVILNGRDSEDGPVEQTDQQYESTSKRGGLVRSERQEGRAPASVQHRSDVSSSSHFPSPPVQTRRSWRETIFGAGAAVAAAALGKEVYREECPQPEVSGIDRSQLEDAGMYSGEEDD</sequence>
<keyword evidence="4" id="KW-1185">Reference proteome</keyword>
<dbReference type="Gene3D" id="1.10.220.20">
    <property type="match status" value="1"/>
</dbReference>
<feature type="compositionally biased region" description="Basic and acidic residues" evidence="1">
    <location>
        <begin position="807"/>
        <end position="823"/>
    </location>
</feature>
<dbReference type="SMART" id="SM00222">
    <property type="entry name" value="Sec7"/>
    <property type="match status" value="2"/>
</dbReference>
<feature type="compositionally biased region" description="Polar residues" evidence="1">
    <location>
        <begin position="19"/>
        <end position="29"/>
    </location>
</feature>
<dbReference type="EMBL" id="MIGC01000921">
    <property type="protein sequence ID" value="PHJ23952.1"/>
    <property type="molecule type" value="Genomic_DNA"/>
</dbReference>
<feature type="compositionally biased region" description="Polar residues" evidence="1">
    <location>
        <begin position="4399"/>
        <end position="4409"/>
    </location>
</feature>
<dbReference type="GeneID" id="94425609"/>
<feature type="region of interest" description="Disordered" evidence="1">
    <location>
        <begin position="3102"/>
        <end position="3154"/>
    </location>
</feature>
<feature type="compositionally biased region" description="Acidic residues" evidence="1">
    <location>
        <begin position="2330"/>
        <end position="2349"/>
    </location>
</feature>
<evidence type="ECO:0000313" key="3">
    <source>
        <dbReference type="EMBL" id="PHJ23952.1"/>
    </source>
</evidence>
<feature type="compositionally biased region" description="Basic residues" evidence="1">
    <location>
        <begin position="1839"/>
        <end position="1848"/>
    </location>
</feature>
<dbReference type="CDD" id="cd00171">
    <property type="entry name" value="Sec7"/>
    <property type="match status" value="1"/>
</dbReference>
<feature type="compositionally biased region" description="Basic and acidic residues" evidence="1">
    <location>
        <begin position="2828"/>
        <end position="2851"/>
    </location>
</feature>
<feature type="region of interest" description="Disordered" evidence="1">
    <location>
        <begin position="3286"/>
        <end position="3313"/>
    </location>
</feature>
<feature type="compositionally biased region" description="Low complexity" evidence="1">
    <location>
        <begin position="2976"/>
        <end position="2991"/>
    </location>
</feature>
<dbReference type="InterPro" id="IPR035999">
    <property type="entry name" value="Sec7_dom_sf"/>
</dbReference>
<feature type="region of interest" description="Disordered" evidence="1">
    <location>
        <begin position="2330"/>
        <end position="2428"/>
    </location>
</feature>
<feature type="compositionally biased region" description="Gly residues" evidence="1">
    <location>
        <begin position="2559"/>
        <end position="2570"/>
    </location>
</feature>
<name>A0A2C6L9W3_9APIC</name>
<feature type="compositionally biased region" description="Basic and acidic residues" evidence="1">
    <location>
        <begin position="695"/>
        <end position="704"/>
    </location>
</feature>
<dbReference type="OrthoDB" id="18431at2759"/>
<feature type="compositionally biased region" description="Basic and acidic residues" evidence="1">
    <location>
        <begin position="4083"/>
        <end position="4129"/>
    </location>
</feature>
<feature type="compositionally biased region" description="Acidic residues" evidence="1">
    <location>
        <begin position="1568"/>
        <end position="1580"/>
    </location>
</feature>
<feature type="region of interest" description="Disordered" evidence="1">
    <location>
        <begin position="1563"/>
        <end position="1585"/>
    </location>
</feature>
<feature type="region of interest" description="Disordered" evidence="1">
    <location>
        <begin position="3796"/>
        <end position="3843"/>
    </location>
</feature>
<feature type="region of interest" description="Disordered" evidence="1">
    <location>
        <begin position="2942"/>
        <end position="3065"/>
    </location>
</feature>
<feature type="compositionally biased region" description="Basic and acidic residues" evidence="1">
    <location>
        <begin position="646"/>
        <end position="673"/>
    </location>
</feature>
<feature type="compositionally biased region" description="Gly residues" evidence="1">
    <location>
        <begin position="1403"/>
        <end position="1418"/>
    </location>
</feature>
<feature type="region of interest" description="Disordered" evidence="1">
    <location>
        <begin position="2054"/>
        <end position="2116"/>
    </location>
</feature>
<feature type="region of interest" description="Disordered" evidence="1">
    <location>
        <begin position="1366"/>
        <end position="1418"/>
    </location>
</feature>
<accession>A0A2C6L9W3</accession>
<evidence type="ECO:0000256" key="1">
    <source>
        <dbReference type="SAM" id="MobiDB-lite"/>
    </source>
</evidence>
<feature type="region of interest" description="Disordered" evidence="1">
    <location>
        <begin position="613"/>
        <end position="713"/>
    </location>
</feature>
<feature type="compositionally biased region" description="Low complexity" evidence="1">
    <location>
        <begin position="771"/>
        <end position="782"/>
    </location>
</feature>
<feature type="compositionally biased region" description="Low complexity" evidence="1">
    <location>
        <begin position="841"/>
        <end position="863"/>
    </location>
</feature>
<comment type="caution">
    <text evidence="3">The sequence shown here is derived from an EMBL/GenBank/DDBJ whole genome shotgun (WGS) entry which is preliminary data.</text>
</comment>
<feature type="domain" description="SEC7" evidence="2">
    <location>
        <begin position="1615"/>
        <end position="2049"/>
    </location>
</feature>
<dbReference type="Pfam" id="PF01369">
    <property type="entry name" value="Sec7"/>
    <property type="match status" value="2"/>
</dbReference>
<dbReference type="GO" id="GO:0005085">
    <property type="term" value="F:guanyl-nucleotide exchange factor activity"/>
    <property type="evidence" value="ECO:0007669"/>
    <property type="project" value="InterPro"/>
</dbReference>
<gene>
    <name evidence="3" type="ORF">CSUI_002196</name>
</gene>
<feature type="region of interest" description="Disordered" evidence="1">
    <location>
        <begin position="4082"/>
        <end position="4165"/>
    </location>
</feature>
<feature type="region of interest" description="Disordered" evidence="1">
    <location>
        <begin position="3874"/>
        <end position="3911"/>
    </location>
</feature>
<feature type="compositionally biased region" description="Basic and acidic residues" evidence="1">
    <location>
        <begin position="614"/>
        <end position="639"/>
    </location>
</feature>
<feature type="region of interest" description="Disordered" evidence="1">
    <location>
        <begin position="737"/>
        <end position="901"/>
    </location>
</feature>
<feature type="compositionally biased region" description="Pro residues" evidence="1">
    <location>
        <begin position="4666"/>
        <end position="4679"/>
    </location>
</feature>
<feature type="compositionally biased region" description="Low complexity" evidence="1">
    <location>
        <begin position="874"/>
        <end position="887"/>
    </location>
</feature>
<feature type="compositionally biased region" description="Basic and acidic residues" evidence="1">
    <location>
        <begin position="3471"/>
        <end position="3497"/>
    </location>
</feature>
<dbReference type="Gene3D" id="1.10.1000.11">
    <property type="entry name" value="Arf Nucleotide-binding Site Opener,domain 2"/>
    <property type="match status" value="2"/>
</dbReference>
<feature type="compositionally biased region" description="Low complexity" evidence="1">
    <location>
        <begin position="63"/>
        <end position="73"/>
    </location>
</feature>
<feature type="compositionally biased region" description="Low complexity" evidence="1">
    <location>
        <begin position="2578"/>
        <end position="2590"/>
    </location>
</feature>